<proteinExistence type="predicted"/>
<feature type="signal peptide" evidence="1">
    <location>
        <begin position="1"/>
        <end position="22"/>
    </location>
</feature>
<dbReference type="RefSeq" id="XP_001308994.1">
    <property type="nucleotide sequence ID" value="XM_001308993.1"/>
</dbReference>
<keyword evidence="1" id="KW-0732">Signal</keyword>
<dbReference type="VEuPathDB" id="TrichDB:TVAG_265530"/>
<dbReference type="KEGG" id="tva:4753830"/>
<dbReference type="OrthoDB" id="10530082at2759"/>
<gene>
    <name evidence="2" type="ORF">TVAG_265530</name>
</gene>
<feature type="chain" id="PRO_5002643627" evidence="1">
    <location>
        <begin position="23"/>
        <end position="282"/>
    </location>
</feature>
<reference evidence="2" key="1">
    <citation type="submission" date="2006-10" db="EMBL/GenBank/DDBJ databases">
        <authorList>
            <person name="Amadeo P."/>
            <person name="Zhao Q."/>
            <person name="Wortman J."/>
            <person name="Fraser-Liggett C."/>
            <person name="Carlton J."/>
        </authorList>
    </citation>
    <scope>NUCLEOTIDE SEQUENCE</scope>
    <source>
        <strain evidence="2">G3</strain>
    </source>
</reference>
<evidence type="ECO:0000313" key="2">
    <source>
        <dbReference type="EMBL" id="EAX96064.1"/>
    </source>
</evidence>
<keyword evidence="3" id="KW-1185">Reference proteome</keyword>
<sequence>MALAIASGIISCLAGALKIASAFKTQSSTQIVGSGKGTGFFKFYSNSAVGTRSIAARSCGAYIDRMISNIMADQSAIVQAHKQNIINDLTDIKDFESYAWGDCDNMVNTVSYEKASGSLYMYIYTFSPFISDTRGEGVRVSNMKIHVDFVMPKDWIIVSKIKSSFFKCTMNQEIQYLDTKSIQMSDVIEAVAIAVAPAVLGLVKLPERFLNVLDTVIKSQMANPDRGIVTAPTAEQSAQAYAQFQDMRNKQQEYDQRASEGFSDIKAAIDALGQKGPETPAA</sequence>
<accession>A2FGB8</accession>
<name>A2FGB8_TRIV3</name>
<dbReference type="Proteomes" id="UP000001542">
    <property type="component" value="Unassembled WGS sequence"/>
</dbReference>
<organism evidence="2 3">
    <name type="scientific">Trichomonas vaginalis (strain ATCC PRA-98 / G3)</name>
    <dbReference type="NCBI Taxonomy" id="412133"/>
    <lineage>
        <taxon>Eukaryota</taxon>
        <taxon>Metamonada</taxon>
        <taxon>Parabasalia</taxon>
        <taxon>Trichomonadida</taxon>
        <taxon>Trichomonadidae</taxon>
        <taxon>Trichomonas</taxon>
    </lineage>
</organism>
<dbReference type="SMR" id="A2FGB8"/>
<dbReference type="InParanoid" id="A2FGB8"/>
<evidence type="ECO:0000313" key="3">
    <source>
        <dbReference type="Proteomes" id="UP000001542"/>
    </source>
</evidence>
<dbReference type="EMBL" id="DS113776">
    <property type="protein sequence ID" value="EAX96064.1"/>
    <property type="molecule type" value="Genomic_DNA"/>
</dbReference>
<dbReference type="AlphaFoldDB" id="A2FGB8"/>
<protein>
    <submittedName>
        <fullName evidence="2">Uncharacterized protein</fullName>
    </submittedName>
</protein>
<dbReference type="VEuPathDB" id="TrichDB:TVAGG3_0623130"/>
<evidence type="ECO:0000256" key="1">
    <source>
        <dbReference type="SAM" id="SignalP"/>
    </source>
</evidence>
<reference evidence="2" key="2">
    <citation type="journal article" date="2007" name="Science">
        <title>Draft genome sequence of the sexually transmitted pathogen Trichomonas vaginalis.</title>
        <authorList>
            <person name="Carlton J.M."/>
            <person name="Hirt R.P."/>
            <person name="Silva J.C."/>
            <person name="Delcher A.L."/>
            <person name="Schatz M."/>
            <person name="Zhao Q."/>
            <person name="Wortman J.R."/>
            <person name="Bidwell S.L."/>
            <person name="Alsmark U.C.M."/>
            <person name="Besteiro S."/>
            <person name="Sicheritz-Ponten T."/>
            <person name="Noel C.J."/>
            <person name="Dacks J.B."/>
            <person name="Foster P.G."/>
            <person name="Simillion C."/>
            <person name="Van de Peer Y."/>
            <person name="Miranda-Saavedra D."/>
            <person name="Barton G.J."/>
            <person name="Westrop G.D."/>
            <person name="Mueller S."/>
            <person name="Dessi D."/>
            <person name="Fiori P.L."/>
            <person name="Ren Q."/>
            <person name="Paulsen I."/>
            <person name="Zhang H."/>
            <person name="Bastida-Corcuera F.D."/>
            <person name="Simoes-Barbosa A."/>
            <person name="Brown M.T."/>
            <person name="Hayes R.D."/>
            <person name="Mukherjee M."/>
            <person name="Okumura C.Y."/>
            <person name="Schneider R."/>
            <person name="Smith A.J."/>
            <person name="Vanacova S."/>
            <person name="Villalvazo M."/>
            <person name="Haas B.J."/>
            <person name="Pertea M."/>
            <person name="Feldblyum T.V."/>
            <person name="Utterback T.R."/>
            <person name="Shu C.L."/>
            <person name="Osoegawa K."/>
            <person name="de Jong P.J."/>
            <person name="Hrdy I."/>
            <person name="Horvathova L."/>
            <person name="Zubacova Z."/>
            <person name="Dolezal P."/>
            <person name="Malik S.B."/>
            <person name="Logsdon J.M. Jr."/>
            <person name="Henze K."/>
            <person name="Gupta A."/>
            <person name="Wang C.C."/>
            <person name="Dunne R.L."/>
            <person name="Upcroft J.A."/>
            <person name="Upcroft P."/>
            <person name="White O."/>
            <person name="Salzberg S.L."/>
            <person name="Tang P."/>
            <person name="Chiu C.-H."/>
            <person name="Lee Y.-S."/>
            <person name="Embley T.M."/>
            <person name="Coombs G.H."/>
            <person name="Mottram J.C."/>
            <person name="Tachezy J."/>
            <person name="Fraser-Liggett C.M."/>
            <person name="Johnson P.J."/>
        </authorList>
    </citation>
    <scope>NUCLEOTIDE SEQUENCE [LARGE SCALE GENOMIC DNA]</scope>
    <source>
        <strain evidence="2">G3</strain>
    </source>
</reference>